<gene>
    <name evidence="3" type="ORF">ACA1_116560</name>
</gene>
<feature type="region of interest" description="Disordered" evidence="1">
    <location>
        <begin position="549"/>
        <end position="587"/>
    </location>
</feature>
<evidence type="ECO:0000259" key="2">
    <source>
        <dbReference type="Pfam" id="PF13638"/>
    </source>
</evidence>
<feature type="region of interest" description="Disordered" evidence="1">
    <location>
        <begin position="501"/>
        <end position="534"/>
    </location>
</feature>
<dbReference type="GeneID" id="14921030"/>
<dbReference type="PANTHER" id="PTHR35711:SF1">
    <property type="entry name" value="ECTODERMAL, ISOFORM F"/>
    <property type="match status" value="1"/>
</dbReference>
<dbReference type="Pfam" id="PF13638">
    <property type="entry name" value="PIN_4"/>
    <property type="match status" value="1"/>
</dbReference>
<feature type="domain" description="PIN" evidence="2">
    <location>
        <begin position="616"/>
        <end position="740"/>
    </location>
</feature>
<evidence type="ECO:0000256" key="1">
    <source>
        <dbReference type="SAM" id="MobiDB-lite"/>
    </source>
</evidence>
<feature type="compositionally biased region" description="Low complexity" evidence="1">
    <location>
        <begin position="554"/>
        <end position="573"/>
    </location>
</feature>
<dbReference type="AlphaFoldDB" id="L8H4U3"/>
<feature type="compositionally biased region" description="Gly residues" evidence="1">
    <location>
        <begin position="84"/>
        <end position="93"/>
    </location>
</feature>
<feature type="compositionally biased region" description="Low complexity" evidence="1">
    <location>
        <begin position="377"/>
        <end position="393"/>
    </location>
</feature>
<feature type="region of interest" description="Disordered" evidence="1">
    <location>
        <begin position="938"/>
        <end position="1093"/>
    </location>
</feature>
<keyword evidence="4" id="KW-1185">Reference proteome</keyword>
<dbReference type="SUPFAM" id="SSF52047">
    <property type="entry name" value="RNI-like"/>
    <property type="match status" value="1"/>
</dbReference>
<accession>L8H4U3</accession>
<dbReference type="Gene3D" id="3.40.50.1010">
    <property type="entry name" value="5'-nuclease"/>
    <property type="match status" value="1"/>
</dbReference>
<sequence length="1093" mass="119639">MPFVFGASSPSSSPSTFTGIKFVPAGPSPATSPFSGRGGRGRGRGGYGGGEGGFDGGGGGRGRGGGTSPYQPKAKAGGYKALGNSGGGGGGGQYRHHKRERVLGQWSDAVNYDRVKKVINIYLNEFQLKDRDLERFIVWFESADGGRRSLGWLLNMHAKGWDEETADSNDEQTTKSEASAESKKKSESGETSTKDSKPPGMNWHLQENQITDEGVKLLIAFAKRVDSKVELRRFYLYKNIIGDDGAAAIASFVKESRSFVFEIHLSHNRLTIKGAQELFMATKEARVKPPRPLWLRLEWNYVSFEKAKKFLHDESTDHLRAPLHLYVAELQYSESVGASSHLQMAKAKVKLAKEQVEKQNLGQQDPRAFGREKEDSSAAAATPSAPAPAATSKTTDRAVSEQSKPTVEAIGDGERKETAARSAAARTPSRKSEAPTTTTTTTPAESNNSKKAVGGSDEDLLRDVPTYIFLDTCAVLRMSEWRKGAKNIESDMAQLKSIAEAEEEEYEDIDSDDEDSDGDDDDEEEDEELAAEEVMKVVQRKVEKISSYTKTKKSVVQQQRQQQQKQQARGQTKNARANSGGGARDSTAEFPVFTFENLVERAKKGKFGENLAKPGDQVTLIITDTVMRELDHLKSSKPALIRNILSLQSDDGYLAKGVHLKFVEMLGAHQGEHLVALQDSSIVQSYGRKVMKGTSSLDNDRKIIDVALFWNSEIGVTGNVILLTADEGVREAAKRHNLPSDMWKNLDKRLFNALKRDPSTPWTAALLKSCMPGCMVKRDGKTMHLTPSVKPVQSIFQELDNALVLTYMLMEKVKALQADNRQLKDFVFDDVRSRVGAIDAASPDAQSGLADLQAVIAQHEEEQHGDEEDDDEVDRLVAVTRERRRIWIEVLGQMAGPMSPLRMKSAESIWDGVKATSRRAGAGSGLSQLMKTAEFLEVEDDDSSSDDDDGERAVHHEDDQEDQEVEDQDEEEEEEEPAINETEAAVEVDSSADSGVEVQDHDNPASGAEAESVTSGHEQAAEHGETTMHSTAEVEDEHEVAQEETAADVEDQPPVGQVEEVAKTDINEEPESSGEHNGDASAAPALPQEANVE</sequence>
<feature type="compositionally biased region" description="Basic and acidic residues" evidence="1">
    <location>
        <begin position="172"/>
        <end position="197"/>
    </location>
</feature>
<proteinExistence type="predicted"/>
<feature type="compositionally biased region" description="Gly residues" evidence="1">
    <location>
        <begin position="44"/>
        <end position="67"/>
    </location>
</feature>
<dbReference type="KEGG" id="acan:ACA1_116560"/>
<feature type="region of interest" description="Disordered" evidence="1">
    <location>
        <begin position="163"/>
        <end position="204"/>
    </location>
</feature>
<feature type="compositionally biased region" description="Acidic residues" evidence="1">
    <location>
        <begin position="501"/>
        <end position="531"/>
    </location>
</feature>
<feature type="compositionally biased region" description="Acidic residues" evidence="1">
    <location>
        <begin position="938"/>
        <end position="950"/>
    </location>
</feature>
<dbReference type="OrthoDB" id="550389at2759"/>
<dbReference type="VEuPathDB" id="AmoebaDB:ACA1_116560"/>
<dbReference type="STRING" id="1257118.L8H4U3"/>
<dbReference type="EMBL" id="KB007926">
    <property type="protein sequence ID" value="ELR20185.1"/>
    <property type="molecule type" value="Genomic_DNA"/>
</dbReference>
<evidence type="ECO:0000313" key="4">
    <source>
        <dbReference type="Proteomes" id="UP000011083"/>
    </source>
</evidence>
<name>L8H4U3_ACACF</name>
<protein>
    <recommendedName>
        <fullName evidence="2">PIN domain-containing protein</fullName>
    </recommendedName>
</protein>
<dbReference type="Proteomes" id="UP000011083">
    <property type="component" value="Unassembled WGS sequence"/>
</dbReference>
<feature type="region of interest" description="Disordered" evidence="1">
    <location>
        <begin position="1"/>
        <end position="96"/>
    </location>
</feature>
<dbReference type="RefSeq" id="XP_004342295.1">
    <property type="nucleotide sequence ID" value="XM_004342246.1"/>
</dbReference>
<dbReference type="InterPro" id="IPR032675">
    <property type="entry name" value="LRR_dom_sf"/>
</dbReference>
<feature type="compositionally biased region" description="Acidic residues" evidence="1">
    <location>
        <begin position="959"/>
        <end position="978"/>
    </location>
</feature>
<evidence type="ECO:0000313" key="3">
    <source>
        <dbReference type="EMBL" id="ELR20185.1"/>
    </source>
</evidence>
<reference evidence="3 4" key="1">
    <citation type="journal article" date="2013" name="Genome Biol.">
        <title>Genome of Acanthamoeba castellanii highlights extensive lateral gene transfer and early evolution of tyrosine kinase signaling.</title>
        <authorList>
            <person name="Clarke M."/>
            <person name="Lohan A.J."/>
            <person name="Liu B."/>
            <person name="Lagkouvardos I."/>
            <person name="Roy S."/>
            <person name="Zafar N."/>
            <person name="Bertelli C."/>
            <person name="Schilde C."/>
            <person name="Kianianmomeni A."/>
            <person name="Burglin T.R."/>
            <person name="Frech C."/>
            <person name="Turcotte B."/>
            <person name="Kopec K.O."/>
            <person name="Synnott J.M."/>
            <person name="Choo C."/>
            <person name="Paponov I."/>
            <person name="Finkler A."/>
            <person name="Soon Heng Tan C."/>
            <person name="Hutchins A.P."/>
            <person name="Weinmeier T."/>
            <person name="Rattei T."/>
            <person name="Chu J.S."/>
            <person name="Gimenez G."/>
            <person name="Irimia M."/>
            <person name="Rigden D.J."/>
            <person name="Fitzpatrick D.A."/>
            <person name="Lorenzo-Morales J."/>
            <person name="Bateman A."/>
            <person name="Chiu C.H."/>
            <person name="Tang P."/>
            <person name="Hegemann P."/>
            <person name="Fromm H."/>
            <person name="Raoult D."/>
            <person name="Greub G."/>
            <person name="Miranda-Saavedra D."/>
            <person name="Chen N."/>
            <person name="Nash P."/>
            <person name="Ginger M.L."/>
            <person name="Horn M."/>
            <person name="Schaap P."/>
            <person name="Caler L."/>
            <person name="Loftus B."/>
        </authorList>
    </citation>
    <scope>NUCLEOTIDE SEQUENCE [LARGE SCALE GENOMIC DNA]</scope>
    <source>
        <strain evidence="3 4">Neff</strain>
    </source>
</reference>
<dbReference type="PANTHER" id="PTHR35711">
    <property type="entry name" value="EXPRESSED PROTEIN"/>
    <property type="match status" value="1"/>
</dbReference>
<dbReference type="Gene3D" id="3.80.10.10">
    <property type="entry name" value="Ribonuclease Inhibitor"/>
    <property type="match status" value="1"/>
</dbReference>
<feature type="region of interest" description="Disordered" evidence="1">
    <location>
        <begin position="356"/>
        <end position="457"/>
    </location>
</feature>
<organism evidence="3 4">
    <name type="scientific">Acanthamoeba castellanii (strain ATCC 30010 / Neff)</name>
    <dbReference type="NCBI Taxonomy" id="1257118"/>
    <lineage>
        <taxon>Eukaryota</taxon>
        <taxon>Amoebozoa</taxon>
        <taxon>Discosea</taxon>
        <taxon>Longamoebia</taxon>
        <taxon>Centramoebida</taxon>
        <taxon>Acanthamoebidae</taxon>
        <taxon>Acanthamoeba</taxon>
    </lineage>
</organism>
<dbReference type="InterPro" id="IPR002716">
    <property type="entry name" value="PIN_dom"/>
</dbReference>